<keyword evidence="1" id="KW-0812">Transmembrane</keyword>
<proteinExistence type="predicted"/>
<dbReference type="AlphaFoldDB" id="A0A2S7IJD3"/>
<name>A0A2S7IJD3_9BACT</name>
<dbReference type="EMBL" id="PTRA01000002">
    <property type="protein sequence ID" value="PQA56750.1"/>
    <property type="molecule type" value="Genomic_DNA"/>
</dbReference>
<keyword evidence="1" id="KW-0472">Membrane</keyword>
<dbReference type="Proteomes" id="UP000239590">
    <property type="component" value="Unassembled WGS sequence"/>
</dbReference>
<protein>
    <submittedName>
        <fullName evidence="2">Uncharacterized protein</fullName>
    </submittedName>
</protein>
<reference evidence="3" key="1">
    <citation type="submission" date="2018-02" db="EMBL/GenBank/DDBJ databases">
        <title>Genome sequencing of Solimonas sp. HR-BB.</title>
        <authorList>
            <person name="Lee Y."/>
            <person name="Jeon C.O."/>
        </authorList>
    </citation>
    <scope>NUCLEOTIDE SEQUENCE [LARGE SCALE GENOMIC DNA]</scope>
    <source>
        <strain evidence="3">HR-U</strain>
    </source>
</reference>
<feature type="transmembrane region" description="Helical" evidence="1">
    <location>
        <begin position="36"/>
        <end position="56"/>
    </location>
</feature>
<keyword evidence="1" id="KW-1133">Transmembrane helix</keyword>
<sequence>MALVIFPFLVLISFVVIYSIIESLKIIKTNKISEKNLAVALFISLGLYIVIIISYWGESRTWIFNPYFKIPTLVILVPFIIKSILNKSKNISLVALTDTLTVSIALNGIIGILFPSISFEILDFMSIEKYY</sequence>
<gene>
    <name evidence="2" type="ORF">C5O19_15525</name>
</gene>
<accession>A0A2S7IJD3</accession>
<dbReference type="RefSeq" id="WP_104714225.1">
    <property type="nucleotide sequence ID" value="NZ_PTRA01000002.1"/>
</dbReference>
<organism evidence="2 3">
    <name type="scientific">Siphonobacter curvatus</name>
    <dbReference type="NCBI Taxonomy" id="2094562"/>
    <lineage>
        <taxon>Bacteria</taxon>
        <taxon>Pseudomonadati</taxon>
        <taxon>Bacteroidota</taxon>
        <taxon>Cytophagia</taxon>
        <taxon>Cytophagales</taxon>
        <taxon>Cytophagaceae</taxon>
        <taxon>Siphonobacter</taxon>
    </lineage>
</organism>
<feature type="transmembrane region" description="Helical" evidence="1">
    <location>
        <begin position="62"/>
        <end position="81"/>
    </location>
</feature>
<evidence type="ECO:0000313" key="2">
    <source>
        <dbReference type="EMBL" id="PQA56750.1"/>
    </source>
</evidence>
<feature type="transmembrane region" description="Helical" evidence="1">
    <location>
        <begin position="93"/>
        <end position="114"/>
    </location>
</feature>
<comment type="caution">
    <text evidence="2">The sequence shown here is derived from an EMBL/GenBank/DDBJ whole genome shotgun (WGS) entry which is preliminary data.</text>
</comment>
<feature type="transmembrane region" description="Helical" evidence="1">
    <location>
        <begin position="6"/>
        <end position="24"/>
    </location>
</feature>
<evidence type="ECO:0000256" key="1">
    <source>
        <dbReference type="SAM" id="Phobius"/>
    </source>
</evidence>
<evidence type="ECO:0000313" key="3">
    <source>
        <dbReference type="Proteomes" id="UP000239590"/>
    </source>
</evidence>
<keyword evidence="3" id="KW-1185">Reference proteome</keyword>